<dbReference type="AlphaFoldDB" id="A0AAN9EFQ9"/>
<gene>
    <name evidence="2" type="ORF">RIF29_29963</name>
</gene>
<protein>
    <submittedName>
        <fullName evidence="2">Uncharacterized protein</fullName>
    </submittedName>
</protein>
<feature type="region of interest" description="Disordered" evidence="1">
    <location>
        <begin position="199"/>
        <end position="223"/>
    </location>
</feature>
<feature type="compositionally biased region" description="Polar residues" evidence="1">
    <location>
        <begin position="254"/>
        <end position="263"/>
    </location>
</feature>
<dbReference type="EMBL" id="JAYWIO010000006">
    <property type="protein sequence ID" value="KAK7256512.1"/>
    <property type="molecule type" value="Genomic_DNA"/>
</dbReference>
<feature type="compositionally biased region" description="Pro residues" evidence="1">
    <location>
        <begin position="332"/>
        <end position="345"/>
    </location>
</feature>
<sequence>MPEPPPNFNPFNNSEPDFLLQPLPDFEPFSEEDCFMIQDFLSQPLPSQEPPVEQEFHLPPFPPLEPNTQYLVGTTLGDAFLVPYFDPMDILSPLPPQQQPLSDHQVPLTINPHNLSHAPPTVEQIDSNPAMPDFAEWLEEQAVMEVDTTPAVLPPPQPLPPPAAKPQEQIDSNASMPDFAEWLKEQSAMTVDTTPAVLPPPLPAAKPQAVFHHGASSSKPRSQSWLYSVPNVDQSELAPHPAFSKGISNMVVSSSAQGQIQKSSSEEGAAKTTPTTTVSSPDFTEFEEWITKSEPATVVSPDFHDWIEEEWNEHLLKSGKATPISPPRVIAPTPPSSTNPPPPPATNVVESEGKRPKKIPRLISSGYEEQSTHADGTNEFGVSYKESLDILNSIRTPGSKRNLRPVIINLSCNEDIVEKIMSVEGTIMYVIGAVGSLSDVQLLQSGKPTTYKLSIS</sequence>
<feature type="compositionally biased region" description="Polar residues" evidence="1">
    <location>
        <begin position="272"/>
        <end position="282"/>
    </location>
</feature>
<evidence type="ECO:0000313" key="3">
    <source>
        <dbReference type="Proteomes" id="UP001372338"/>
    </source>
</evidence>
<feature type="compositionally biased region" description="Pro residues" evidence="1">
    <location>
        <begin position="152"/>
        <end position="164"/>
    </location>
</feature>
<feature type="region of interest" description="Disordered" evidence="1">
    <location>
        <begin position="254"/>
        <end position="283"/>
    </location>
</feature>
<keyword evidence="3" id="KW-1185">Reference proteome</keyword>
<organism evidence="2 3">
    <name type="scientific">Crotalaria pallida</name>
    <name type="common">Smooth rattlebox</name>
    <name type="synonym">Crotalaria striata</name>
    <dbReference type="NCBI Taxonomy" id="3830"/>
    <lineage>
        <taxon>Eukaryota</taxon>
        <taxon>Viridiplantae</taxon>
        <taxon>Streptophyta</taxon>
        <taxon>Embryophyta</taxon>
        <taxon>Tracheophyta</taxon>
        <taxon>Spermatophyta</taxon>
        <taxon>Magnoliopsida</taxon>
        <taxon>eudicotyledons</taxon>
        <taxon>Gunneridae</taxon>
        <taxon>Pentapetalae</taxon>
        <taxon>rosids</taxon>
        <taxon>fabids</taxon>
        <taxon>Fabales</taxon>
        <taxon>Fabaceae</taxon>
        <taxon>Papilionoideae</taxon>
        <taxon>50 kb inversion clade</taxon>
        <taxon>genistoids sensu lato</taxon>
        <taxon>core genistoids</taxon>
        <taxon>Crotalarieae</taxon>
        <taxon>Crotalaria</taxon>
    </lineage>
</organism>
<feature type="region of interest" description="Disordered" evidence="1">
    <location>
        <begin position="150"/>
        <end position="170"/>
    </location>
</feature>
<evidence type="ECO:0000313" key="2">
    <source>
        <dbReference type="EMBL" id="KAK7256512.1"/>
    </source>
</evidence>
<evidence type="ECO:0000256" key="1">
    <source>
        <dbReference type="SAM" id="MobiDB-lite"/>
    </source>
</evidence>
<proteinExistence type="predicted"/>
<accession>A0AAN9EFQ9</accession>
<dbReference type="Proteomes" id="UP001372338">
    <property type="component" value="Unassembled WGS sequence"/>
</dbReference>
<name>A0AAN9EFQ9_CROPI</name>
<comment type="caution">
    <text evidence="2">The sequence shown here is derived from an EMBL/GenBank/DDBJ whole genome shotgun (WGS) entry which is preliminary data.</text>
</comment>
<reference evidence="2 3" key="1">
    <citation type="submission" date="2024-01" db="EMBL/GenBank/DDBJ databases">
        <title>The genomes of 5 underutilized Papilionoideae crops provide insights into root nodulation and disease resistanc.</title>
        <authorList>
            <person name="Yuan L."/>
        </authorList>
    </citation>
    <scope>NUCLEOTIDE SEQUENCE [LARGE SCALE GENOMIC DNA]</scope>
    <source>
        <strain evidence="2">ZHUSHIDOU_FW_LH</strain>
        <tissue evidence="2">Leaf</tissue>
    </source>
</reference>
<feature type="region of interest" description="Disordered" evidence="1">
    <location>
        <begin position="319"/>
        <end position="355"/>
    </location>
</feature>